<dbReference type="RefSeq" id="WP_099151936.1">
    <property type="nucleotide sequence ID" value="NZ_PDUD01000024.1"/>
</dbReference>
<dbReference type="EMBL" id="PDUD01000024">
    <property type="protein sequence ID" value="PHN04876.1"/>
    <property type="molecule type" value="Genomic_DNA"/>
</dbReference>
<sequence>MAFNYWQQLEEGEVYHLYNRSVNKEKLFIDDKDYAFFLQKTQKYLLPYCDFYAYCLMPNHFHFLIEVLRMEESTKAVISRENTKASEKLLANEISVNSFLEDQCRRLFSSYALYFNRRYKRTGALFQSRFKRVSVNNDVKQLSLICYIHHNPIHHRITNDYQNWRYSSYHTFFSKKSSNINRNKVLEWFGSGNSVLGKELFIRHHQDFKQLPTESWTLD</sequence>
<evidence type="ECO:0000313" key="3">
    <source>
        <dbReference type="Proteomes" id="UP000223913"/>
    </source>
</evidence>
<dbReference type="OrthoDB" id="9788881at2"/>
<dbReference type="SUPFAM" id="SSF143422">
    <property type="entry name" value="Transposase IS200-like"/>
    <property type="match status" value="1"/>
</dbReference>
<organism evidence="2 3">
    <name type="scientific">Flavilitoribacter nigricans (strain ATCC 23147 / DSM 23189 / NBRC 102662 / NCIMB 1420 / SS-2)</name>
    <name type="common">Lewinella nigricans</name>
    <dbReference type="NCBI Taxonomy" id="1122177"/>
    <lineage>
        <taxon>Bacteria</taxon>
        <taxon>Pseudomonadati</taxon>
        <taxon>Bacteroidota</taxon>
        <taxon>Saprospiria</taxon>
        <taxon>Saprospirales</taxon>
        <taxon>Lewinellaceae</taxon>
        <taxon>Flavilitoribacter</taxon>
    </lineage>
</organism>
<accession>A0A2D0N922</accession>
<dbReference type="InterPro" id="IPR036515">
    <property type="entry name" value="Transposase_17_sf"/>
</dbReference>
<dbReference type="Gene3D" id="3.30.70.1290">
    <property type="entry name" value="Transposase IS200-like"/>
    <property type="match status" value="1"/>
</dbReference>
<protein>
    <recommendedName>
        <fullName evidence="1">Transposase IS200-like domain-containing protein</fullName>
    </recommendedName>
</protein>
<dbReference type="PANTHER" id="PTHR34322:SF2">
    <property type="entry name" value="TRANSPOSASE IS200-LIKE DOMAIN-CONTAINING PROTEIN"/>
    <property type="match status" value="1"/>
</dbReference>
<evidence type="ECO:0000259" key="1">
    <source>
        <dbReference type="SMART" id="SM01321"/>
    </source>
</evidence>
<dbReference type="GO" id="GO:0004803">
    <property type="term" value="F:transposase activity"/>
    <property type="evidence" value="ECO:0007669"/>
    <property type="project" value="InterPro"/>
</dbReference>
<dbReference type="GO" id="GO:0003677">
    <property type="term" value="F:DNA binding"/>
    <property type="evidence" value="ECO:0007669"/>
    <property type="project" value="InterPro"/>
</dbReference>
<comment type="caution">
    <text evidence="2">The sequence shown here is derived from an EMBL/GenBank/DDBJ whole genome shotgun (WGS) entry which is preliminary data.</text>
</comment>
<dbReference type="AlphaFoldDB" id="A0A2D0N922"/>
<proteinExistence type="predicted"/>
<dbReference type="GO" id="GO:0006313">
    <property type="term" value="P:DNA transposition"/>
    <property type="evidence" value="ECO:0007669"/>
    <property type="project" value="InterPro"/>
</dbReference>
<feature type="domain" description="Transposase IS200-like" evidence="1">
    <location>
        <begin position="10"/>
        <end position="151"/>
    </location>
</feature>
<dbReference type="SMART" id="SM01321">
    <property type="entry name" value="Y1_Tnp"/>
    <property type="match status" value="1"/>
</dbReference>
<keyword evidence="3" id="KW-1185">Reference proteome</keyword>
<dbReference type="Proteomes" id="UP000223913">
    <property type="component" value="Unassembled WGS sequence"/>
</dbReference>
<name>A0A2D0N922_FLAN2</name>
<dbReference type="InterPro" id="IPR002686">
    <property type="entry name" value="Transposase_17"/>
</dbReference>
<gene>
    <name evidence="2" type="ORF">CRP01_20430</name>
</gene>
<reference evidence="2 3" key="1">
    <citation type="submission" date="2017-10" db="EMBL/GenBank/DDBJ databases">
        <title>The draft genome sequence of Lewinella nigricans NBRC 102662.</title>
        <authorList>
            <person name="Wang K."/>
        </authorList>
    </citation>
    <scope>NUCLEOTIDE SEQUENCE [LARGE SCALE GENOMIC DNA]</scope>
    <source>
        <strain evidence="2 3">NBRC 102662</strain>
    </source>
</reference>
<evidence type="ECO:0000313" key="2">
    <source>
        <dbReference type="EMBL" id="PHN04876.1"/>
    </source>
</evidence>
<dbReference type="PANTHER" id="PTHR34322">
    <property type="entry name" value="TRANSPOSASE, Y1_TNP DOMAIN-CONTAINING"/>
    <property type="match status" value="1"/>
</dbReference>